<accession>A0A8J9U6P7</accession>
<organism evidence="2 3">
    <name type="scientific">Brenthis ino</name>
    <name type="common">lesser marbled fritillary</name>
    <dbReference type="NCBI Taxonomy" id="405034"/>
    <lineage>
        <taxon>Eukaryota</taxon>
        <taxon>Metazoa</taxon>
        <taxon>Ecdysozoa</taxon>
        <taxon>Arthropoda</taxon>
        <taxon>Hexapoda</taxon>
        <taxon>Insecta</taxon>
        <taxon>Pterygota</taxon>
        <taxon>Neoptera</taxon>
        <taxon>Endopterygota</taxon>
        <taxon>Lepidoptera</taxon>
        <taxon>Glossata</taxon>
        <taxon>Ditrysia</taxon>
        <taxon>Papilionoidea</taxon>
        <taxon>Nymphalidae</taxon>
        <taxon>Heliconiinae</taxon>
        <taxon>Argynnini</taxon>
        <taxon>Brenthis</taxon>
    </lineage>
</organism>
<dbReference type="GO" id="GO:0070006">
    <property type="term" value="F:metalloaminopeptidase activity"/>
    <property type="evidence" value="ECO:0007669"/>
    <property type="project" value="TreeGrafter"/>
</dbReference>
<dbReference type="GO" id="GO:0043171">
    <property type="term" value="P:peptide catabolic process"/>
    <property type="evidence" value="ECO:0007669"/>
    <property type="project" value="TreeGrafter"/>
</dbReference>
<dbReference type="GO" id="GO:0005737">
    <property type="term" value="C:cytoplasm"/>
    <property type="evidence" value="ECO:0007669"/>
    <property type="project" value="TreeGrafter"/>
</dbReference>
<keyword evidence="3" id="KW-1185">Reference proteome</keyword>
<dbReference type="OrthoDB" id="510539at2759"/>
<dbReference type="GO" id="GO:0016020">
    <property type="term" value="C:membrane"/>
    <property type="evidence" value="ECO:0007669"/>
    <property type="project" value="TreeGrafter"/>
</dbReference>
<dbReference type="Gene3D" id="1.25.50.20">
    <property type="match status" value="1"/>
</dbReference>
<dbReference type="AlphaFoldDB" id="A0A8J9U6P7"/>
<dbReference type="Gene3D" id="1.10.3480.20">
    <property type="match status" value="1"/>
</dbReference>
<evidence type="ECO:0000313" key="2">
    <source>
        <dbReference type="EMBL" id="CAH0714259.1"/>
    </source>
</evidence>
<dbReference type="PANTHER" id="PTHR11533">
    <property type="entry name" value="PROTEASE M1 ZINC METALLOPROTEASE"/>
    <property type="match status" value="1"/>
</dbReference>
<keyword evidence="1" id="KW-0031">Aminopeptidase</keyword>
<dbReference type="EMBL" id="OV170221">
    <property type="protein sequence ID" value="CAH0714259.1"/>
    <property type="molecule type" value="Genomic_DNA"/>
</dbReference>
<gene>
    <name evidence="2" type="ORF">BINO364_LOCUS1333</name>
</gene>
<reference evidence="2" key="1">
    <citation type="submission" date="2021-12" db="EMBL/GenBank/DDBJ databases">
        <authorList>
            <person name="Martin H S."/>
        </authorList>
    </citation>
    <scope>NUCLEOTIDE SEQUENCE</scope>
</reference>
<evidence type="ECO:0000256" key="1">
    <source>
        <dbReference type="ARBA" id="ARBA00022438"/>
    </source>
</evidence>
<dbReference type="GO" id="GO:0006508">
    <property type="term" value="P:proteolysis"/>
    <property type="evidence" value="ECO:0007669"/>
    <property type="project" value="TreeGrafter"/>
</dbReference>
<sequence length="142" mass="16199">MWQELTEQLKNNTAQLTKSDRSNLLDDAFALAEAKVIPIVNSNPSGTALVWDNVRENWPKLVERFTLNSRDLGSLKPNITISFNTESLLKEMQVFFETFPEAGGAGELSRVRAIENVQNNIKWANSYQSVVLSWLEQQMKRK</sequence>
<dbReference type="InterPro" id="IPR050344">
    <property type="entry name" value="Peptidase_M1_aminopeptidases"/>
</dbReference>
<keyword evidence="1" id="KW-0645">Protease</keyword>
<proteinExistence type="predicted"/>
<dbReference type="Proteomes" id="UP000838878">
    <property type="component" value="Chromosome 1"/>
</dbReference>
<protein>
    <submittedName>
        <fullName evidence="2">Uncharacterized protein</fullName>
    </submittedName>
</protein>
<dbReference type="GO" id="GO:0042277">
    <property type="term" value="F:peptide binding"/>
    <property type="evidence" value="ECO:0007669"/>
    <property type="project" value="TreeGrafter"/>
</dbReference>
<dbReference type="GO" id="GO:0008270">
    <property type="term" value="F:zinc ion binding"/>
    <property type="evidence" value="ECO:0007669"/>
    <property type="project" value="TreeGrafter"/>
</dbReference>
<dbReference type="GO" id="GO:0005615">
    <property type="term" value="C:extracellular space"/>
    <property type="evidence" value="ECO:0007669"/>
    <property type="project" value="TreeGrafter"/>
</dbReference>
<keyword evidence="1" id="KW-0378">Hydrolase</keyword>
<feature type="non-terminal residue" evidence="2">
    <location>
        <position position="142"/>
    </location>
</feature>
<name>A0A8J9U6P7_9NEOP</name>
<dbReference type="PANTHER" id="PTHR11533:SF276">
    <property type="entry name" value="GLUTAMYL AMINOPEPTIDASE"/>
    <property type="match status" value="1"/>
</dbReference>
<evidence type="ECO:0000313" key="3">
    <source>
        <dbReference type="Proteomes" id="UP000838878"/>
    </source>
</evidence>